<dbReference type="EMBL" id="BAABLD010000008">
    <property type="protein sequence ID" value="GAA5164432.1"/>
    <property type="molecule type" value="Genomic_DNA"/>
</dbReference>
<dbReference type="InterPro" id="IPR012947">
    <property type="entry name" value="tRNA_SAD"/>
</dbReference>
<protein>
    <submittedName>
        <fullName evidence="5">Alanyl-tRNA editing protein</fullName>
    </submittedName>
</protein>
<dbReference type="Gene3D" id="2.40.30.130">
    <property type="match status" value="1"/>
</dbReference>
<reference evidence="6" key="1">
    <citation type="journal article" date="2019" name="Int. J. Syst. Evol. Microbiol.">
        <title>The Global Catalogue of Microorganisms (GCM) 10K type strain sequencing project: providing services to taxonomists for standard genome sequencing and annotation.</title>
        <authorList>
            <consortium name="The Broad Institute Genomics Platform"/>
            <consortium name="The Broad Institute Genome Sequencing Center for Infectious Disease"/>
            <person name="Wu L."/>
            <person name="Ma J."/>
        </authorList>
    </citation>
    <scope>NUCLEOTIDE SEQUENCE [LARGE SCALE GENOMIC DNA]</scope>
    <source>
        <strain evidence="6">JCM 18715</strain>
    </source>
</reference>
<dbReference type="Gene3D" id="3.30.980.10">
    <property type="entry name" value="Threonyl-trna Synthetase, Chain A, domain 2"/>
    <property type="match status" value="1"/>
</dbReference>
<accession>A0ABP9QMH3</accession>
<dbReference type="PANTHER" id="PTHR43462">
    <property type="entry name" value="ALANYL-TRNA EDITING PROTEIN"/>
    <property type="match status" value="1"/>
</dbReference>
<dbReference type="SMART" id="SM00863">
    <property type="entry name" value="tRNA_SAD"/>
    <property type="match status" value="1"/>
</dbReference>
<keyword evidence="2" id="KW-0479">Metal-binding</keyword>
<dbReference type="PANTHER" id="PTHR43462:SF1">
    <property type="entry name" value="ALANYL-TRNA EDITING PROTEIN AARSD1"/>
    <property type="match status" value="1"/>
</dbReference>
<keyword evidence="3" id="KW-0862">Zinc</keyword>
<dbReference type="SUPFAM" id="SSF50447">
    <property type="entry name" value="Translation proteins"/>
    <property type="match status" value="1"/>
</dbReference>
<keyword evidence="6" id="KW-1185">Reference proteome</keyword>
<dbReference type="RefSeq" id="WP_345532612.1">
    <property type="nucleotide sequence ID" value="NZ_BAABLD010000008.1"/>
</dbReference>
<comment type="caution">
    <text evidence="5">The sequence shown here is derived from an EMBL/GenBank/DDBJ whole genome shotgun (WGS) entry which is preliminary data.</text>
</comment>
<proteinExistence type="predicted"/>
<evidence type="ECO:0000256" key="1">
    <source>
        <dbReference type="ARBA" id="ARBA00001947"/>
    </source>
</evidence>
<evidence type="ECO:0000256" key="2">
    <source>
        <dbReference type="ARBA" id="ARBA00022723"/>
    </source>
</evidence>
<dbReference type="Proteomes" id="UP001500547">
    <property type="component" value="Unassembled WGS sequence"/>
</dbReference>
<dbReference type="Pfam" id="PF07973">
    <property type="entry name" value="tRNA_SAD"/>
    <property type="match status" value="1"/>
</dbReference>
<dbReference type="InterPro" id="IPR009000">
    <property type="entry name" value="Transl_B-barrel_sf"/>
</dbReference>
<dbReference type="InterPro" id="IPR051335">
    <property type="entry name" value="Alanyl-tRNA_Editing_Enzymes"/>
</dbReference>
<comment type="cofactor">
    <cofactor evidence="1">
        <name>Zn(2+)</name>
        <dbReference type="ChEBI" id="CHEBI:29105"/>
    </cofactor>
</comment>
<evidence type="ECO:0000313" key="5">
    <source>
        <dbReference type="EMBL" id="GAA5164432.1"/>
    </source>
</evidence>
<sequence>MAEATVVSVRKHFWVDPYCTQLDTHVASAQGDVLTLVDTIFYAFSGGQESDTGTIAGRLVLEARKEGHEIFYTLPPGHGLQAGDAVRVEIDWGRRYRLMRLHFAAELVLELTCRALQSANKRVEKIGAHIAQEKARIDFDWPENISPLFPRLLAEAQAIIDADTPILSAFSDEADERRYWEVPGLARVPCGGTHLRRTGEVGVLRLKRKNVGRGKERIEIHLEDAAAAKES</sequence>
<dbReference type="SUPFAM" id="SSF55186">
    <property type="entry name" value="ThrRS/AlaRS common domain"/>
    <property type="match status" value="1"/>
</dbReference>
<evidence type="ECO:0000256" key="3">
    <source>
        <dbReference type="ARBA" id="ARBA00022833"/>
    </source>
</evidence>
<gene>
    <name evidence="5" type="ORF">GCM10025770_18320</name>
</gene>
<evidence type="ECO:0000259" key="4">
    <source>
        <dbReference type="SMART" id="SM00863"/>
    </source>
</evidence>
<organism evidence="5 6">
    <name type="scientific">Viridibacterium curvum</name>
    <dbReference type="NCBI Taxonomy" id="1101404"/>
    <lineage>
        <taxon>Bacteria</taxon>
        <taxon>Pseudomonadati</taxon>
        <taxon>Pseudomonadota</taxon>
        <taxon>Betaproteobacteria</taxon>
        <taxon>Rhodocyclales</taxon>
        <taxon>Rhodocyclaceae</taxon>
        <taxon>Viridibacterium</taxon>
    </lineage>
</organism>
<feature type="domain" description="Threonyl/alanyl tRNA synthetase SAD" evidence="4">
    <location>
        <begin position="177"/>
        <end position="219"/>
    </location>
</feature>
<name>A0ABP9QMH3_9RHOO</name>
<evidence type="ECO:0000313" key="6">
    <source>
        <dbReference type="Proteomes" id="UP001500547"/>
    </source>
</evidence>
<dbReference type="InterPro" id="IPR018163">
    <property type="entry name" value="Thr/Ala-tRNA-synth_IIc_edit"/>
</dbReference>